<evidence type="ECO:0000313" key="3">
    <source>
        <dbReference type="Proteomes" id="UP000808349"/>
    </source>
</evidence>
<evidence type="ECO:0000256" key="1">
    <source>
        <dbReference type="SAM" id="SignalP"/>
    </source>
</evidence>
<name>A0A9D7S9Y1_9BACT</name>
<dbReference type="InterPro" id="IPR011467">
    <property type="entry name" value="DUF1573"/>
</dbReference>
<proteinExistence type="predicted"/>
<organism evidence="2 3">
    <name type="scientific">Candidatus Defluviibacterium haderslevense</name>
    <dbReference type="NCBI Taxonomy" id="2981993"/>
    <lineage>
        <taxon>Bacteria</taxon>
        <taxon>Pseudomonadati</taxon>
        <taxon>Bacteroidota</taxon>
        <taxon>Saprospiria</taxon>
        <taxon>Saprospirales</taxon>
        <taxon>Saprospiraceae</taxon>
        <taxon>Candidatus Defluviibacterium</taxon>
    </lineage>
</organism>
<dbReference type="Gene3D" id="2.60.40.10">
    <property type="entry name" value="Immunoglobulins"/>
    <property type="match status" value="1"/>
</dbReference>
<evidence type="ECO:0000313" key="2">
    <source>
        <dbReference type="EMBL" id="MBK9718079.1"/>
    </source>
</evidence>
<comment type="caution">
    <text evidence="2">The sequence shown here is derived from an EMBL/GenBank/DDBJ whole genome shotgun (WGS) entry which is preliminary data.</text>
</comment>
<reference evidence="2 3" key="1">
    <citation type="submission" date="2020-10" db="EMBL/GenBank/DDBJ databases">
        <title>Connecting structure to function with the recovery of over 1000 high-quality activated sludge metagenome-assembled genomes encoding full-length rRNA genes using long-read sequencing.</title>
        <authorList>
            <person name="Singleton C.M."/>
            <person name="Petriglieri F."/>
            <person name="Kristensen J.M."/>
            <person name="Kirkegaard R.H."/>
            <person name="Michaelsen T.Y."/>
            <person name="Andersen M.H."/>
            <person name="Karst S.M."/>
            <person name="Dueholm M.S."/>
            <person name="Nielsen P.H."/>
            <person name="Albertsen M."/>
        </authorList>
    </citation>
    <scope>NUCLEOTIDE SEQUENCE [LARGE SCALE GENOMIC DNA]</scope>
    <source>
        <strain evidence="2">Ribe_18-Q3-R11-54_BAT3C.373</strain>
    </source>
</reference>
<dbReference type="EMBL" id="JADKFW010000007">
    <property type="protein sequence ID" value="MBK9718079.1"/>
    <property type="molecule type" value="Genomic_DNA"/>
</dbReference>
<dbReference type="PANTHER" id="PTHR37833:SF1">
    <property type="entry name" value="SIGNAL PEPTIDE PROTEIN"/>
    <property type="match status" value="1"/>
</dbReference>
<dbReference type="AlphaFoldDB" id="A0A9D7S9Y1"/>
<gene>
    <name evidence="2" type="ORF">IPO85_11315</name>
</gene>
<dbReference type="Proteomes" id="UP000808349">
    <property type="component" value="Unassembled WGS sequence"/>
</dbReference>
<sequence>MKNLFSFLLILFCSVVAYSQTTAPAAVAAPVKSANGPKMVFDNLNVDYGEIKKGGEPLRKATFTNKGNEPLVIKNARGSCGCTVPTWPKEPIMPGEVGVIEIRYDTQRVGPINKTVRVQTNEGEEEITLYVKGNISSDEDETVPKNDGNVLIPKG</sequence>
<dbReference type="InterPro" id="IPR013783">
    <property type="entry name" value="Ig-like_fold"/>
</dbReference>
<protein>
    <submittedName>
        <fullName evidence="2">DUF1573 domain-containing protein</fullName>
    </submittedName>
</protein>
<keyword evidence="1" id="KW-0732">Signal</keyword>
<feature type="chain" id="PRO_5038538190" evidence="1">
    <location>
        <begin position="29"/>
        <end position="155"/>
    </location>
</feature>
<accession>A0A9D7S9Y1</accession>
<feature type="signal peptide" evidence="1">
    <location>
        <begin position="1"/>
        <end position="28"/>
    </location>
</feature>
<dbReference type="PANTHER" id="PTHR37833">
    <property type="entry name" value="LIPOPROTEIN-RELATED"/>
    <property type="match status" value="1"/>
</dbReference>
<dbReference type="Pfam" id="PF07610">
    <property type="entry name" value="DUF1573"/>
    <property type="match status" value="1"/>
</dbReference>